<accession>A0A921ZVX0</accession>
<evidence type="ECO:0000313" key="1">
    <source>
        <dbReference type="EMBL" id="KAG6464559.1"/>
    </source>
</evidence>
<proteinExistence type="predicted"/>
<gene>
    <name evidence="1" type="ORF">O3G_MSEX014599</name>
</gene>
<reference evidence="1" key="2">
    <citation type="submission" date="2020-12" db="EMBL/GenBank/DDBJ databases">
        <authorList>
            <person name="Kanost M."/>
        </authorList>
    </citation>
    <scope>NUCLEOTIDE SEQUENCE</scope>
</reference>
<sequence length="245" mass="28322">MELFYIFYIYFILPKVKSNVVSEENQDKTEKEDKTIYNIGRQFIDDLDDSQWHISHLKDLGFDSSSKCQGETFEDKALKYRRVLKNDGARVEFVSADPLPVDASDIKNSVCHVDNDVGKKESVVLTYNKTKENNIKKEDDDLNSKIESNKTVAKEQTDNIAQVNTATTVNEKATESDDVKVENEKEENKRRASEYIFSSVEYYDETADFDESVCHGAVEVFSLEIDQLRNYDVECEMLLEWRSLD</sequence>
<organism evidence="1 2">
    <name type="scientific">Manduca sexta</name>
    <name type="common">Tobacco hawkmoth</name>
    <name type="synonym">Tobacco hornworm</name>
    <dbReference type="NCBI Taxonomy" id="7130"/>
    <lineage>
        <taxon>Eukaryota</taxon>
        <taxon>Metazoa</taxon>
        <taxon>Ecdysozoa</taxon>
        <taxon>Arthropoda</taxon>
        <taxon>Hexapoda</taxon>
        <taxon>Insecta</taxon>
        <taxon>Pterygota</taxon>
        <taxon>Neoptera</taxon>
        <taxon>Endopterygota</taxon>
        <taxon>Lepidoptera</taxon>
        <taxon>Glossata</taxon>
        <taxon>Ditrysia</taxon>
        <taxon>Bombycoidea</taxon>
        <taxon>Sphingidae</taxon>
        <taxon>Sphinginae</taxon>
        <taxon>Sphingini</taxon>
        <taxon>Manduca</taxon>
    </lineage>
</organism>
<protein>
    <submittedName>
        <fullName evidence="1">Uncharacterized protein</fullName>
    </submittedName>
</protein>
<dbReference type="AlphaFoldDB" id="A0A921ZVX0"/>
<comment type="caution">
    <text evidence="1">The sequence shown here is derived from an EMBL/GenBank/DDBJ whole genome shotgun (WGS) entry which is preliminary data.</text>
</comment>
<dbReference type="EMBL" id="JH669202">
    <property type="protein sequence ID" value="KAG6464559.1"/>
    <property type="molecule type" value="Genomic_DNA"/>
</dbReference>
<dbReference type="Proteomes" id="UP000791440">
    <property type="component" value="Unassembled WGS sequence"/>
</dbReference>
<evidence type="ECO:0000313" key="2">
    <source>
        <dbReference type="Proteomes" id="UP000791440"/>
    </source>
</evidence>
<keyword evidence="2" id="KW-1185">Reference proteome</keyword>
<reference evidence="1" key="1">
    <citation type="journal article" date="2016" name="Insect Biochem. Mol. Biol.">
        <title>Multifaceted biological insights from a draft genome sequence of the tobacco hornworm moth, Manduca sexta.</title>
        <authorList>
            <person name="Kanost M.R."/>
            <person name="Arrese E.L."/>
            <person name="Cao X."/>
            <person name="Chen Y.R."/>
            <person name="Chellapilla S."/>
            <person name="Goldsmith M.R."/>
            <person name="Grosse-Wilde E."/>
            <person name="Heckel D.G."/>
            <person name="Herndon N."/>
            <person name="Jiang H."/>
            <person name="Papanicolaou A."/>
            <person name="Qu J."/>
            <person name="Soulages J.L."/>
            <person name="Vogel H."/>
            <person name="Walters J."/>
            <person name="Waterhouse R.M."/>
            <person name="Ahn S.J."/>
            <person name="Almeida F.C."/>
            <person name="An C."/>
            <person name="Aqrawi P."/>
            <person name="Bretschneider A."/>
            <person name="Bryant W.B."/>
            <person name="Bucks S."/>
            <person name="Chao H."/>
            <person name="Chevignon G."/>
            <person name="Christen J.M."/>
            <person name="Clarke D.F."/>
            <person name="Dittmer N.T."/>
            <person name="Ferguson L.C.F."/>
            <person name="Garavelou S."/>
            <person name="Gordon K.H.J."/>
            <person name="Gunaratna R.T."/>
            <person name="Han Y."/>
            <person name="Hauser F."/>
            <person name="He Y."/>
            <person name="Heidel-Fischer H."/>
            <person name="Hirsh A."/>
            <person name="Hu Y."/>
            <person name="Jiang H."/>
            <person name="Kalra D."/>
            <person name="Klinner C."/>
            <person name="Konig C."/>
            <person name="Kovar C."/>
            <person name="Kroll A.R."/>
            <person name="Kuwar S.S."/>
            <person name="Lee S.L."/>
            <person name="Lehman R."/>
            <person name="Li K."/>
            <person name="Li Z."/>
            <person name="Liang H."/>
            <person name="Lovelace S."/>
            <person name="Lu Z."/>
            <person name="Mansfield J.H."/>
            <person name="McCulloch K.J."/>
            <person name="Mathew T."/>
            <person name="Morton B."/>
            <person name="Muzny D.M."/>
            <person name="Neunemann D."/>
            <person name="Ongeri F."/>
            <person name="Pauchet Y."/>
            <person name="Pu L.L."/>
            <person name="Pyrousis I."/>
            <person name="Rao X.J."/>
            <person name="Redding A."/>
            <person name="Roesel C."/>
            <person name="Sanchez-Gracia A."/>
            <person name="Schaack S."/>
            <person name="Shukla A."/>
            <person name="Tetreau G."/>
            <person name="Wang Y."/>
            <person name="Xiong G.H."/>
            <person name="Traut W."/>
            <person name="Walsh T.K."/>
            <person name="Worley K.C."/>
            <person name="Wu D."/>
            <person name="Wu W."/>
            <person name="Wu Y.Q."/>
            <person name="Zhang X."/>
            <person name="Zou Z."/>
            <person name="Zucker H."/>
            <person name="Briscoe A.D."/>
            <person name="Burmester T."/>
            <person name="Clem R.J."/>
            <person name="Feyereisen R."/>
            <person name="Grimmelikhuijzen C.J.P."/>
            <person name="Hamodrakas S.J."/>
            <person name="Hansson B.S."/>
            <person name="Huguet E."/>
            <person name="Jermiin L.S."/>
            <person name="Lan Q."/>
            <person name="Lehman H.K."/>
            <person name="Lorenzen M."/>
            <person name="Merzendorfer H."/>
            <person name="Michalopoulos I."/>
            <person name="Morton D.B."/>
            <person name="Muthukrishnan S."/>
            <person name="Oakeshott J.G."/>
            <person name="Palmer W."/>
            <person name="Park Y."/>
            <person name="Passarelli A.L."/>
            <person name="Rozas J."/>
            <person name="Schwartz L.M."/>
            <person name="Smith W."/>
            <person name="Southgate A."/>
            <person name="Vilcinskas A."/>
            <person name="Vogt R."/>
            <person name="Wang P."/>
            <person name="Werren J."/>
            <person name="Yu X.Q."/>
            <person name="Zhou J.J."/>
            <person name="Brown S.J."/>
            <person name="Scherer S.E."/>
            <person name="Richards S."/>
            <person name="Blissard G.W."/>
        </authorList>
    </citation>
    <scope>NUCLEOTIDE SEQUENCE</scope>
</reference>
<name>A0A921ZVX0_MANSE</name>